<protein>
    <submittedName>
        <fullName evidence="2">NADH-ubiquinone oxidoreductase 39-40 kDa subunit</fullName>
    </submittedName>
</protein>
<name>A0A0D6PHY1_9PROT</name>
<dbReference type="InterPro" id="IPR001509">
    <property type="entry name" value="Epimerase_deHydtase"/>
</dbReference>
<dbReference type="STRING" id="1120923.SAMN02746095_01709"/>
<organism evidence="2 3">
    <name type="scientific">Acidocella aminolytica 101 = DSM 11237</name>
    <dbReference type="NCBI Taxonomy" id="1120923"/>
    <lineage>
        <taxon>Bacteria</taxon>
        <taxon>Pseudomonadati</taxon>
        <taxon>Pseudomonadota</taxon>
        <taxon>Alphaproteobacteria</taxon>
        <taxon>Acetobacterales</taxon>
        <taxon>Acidocellaceae</taxon>
        <taxon>Acidocella</taxon>
    </lineage>
</organism>
<dbReference type="RefSeq" id="WP_048878852.1">
    <property type="nucleotide sequence ID" value="NZ_BANC01000046.1"/>
</dbReference>
<dbReference type="GO" id="GO:0005737">
    <property type="term" value="C:cytoplasm"/>
    <property type="evidence" value="ECO:0007669"/>
    <property type="project" value="TreeGrafter"/>
</dbReference>
<proteinExistence type="predicted"/>
<dbReference type="GO" id="GO:0004029">
    <property type="term" value="F:aldehyde dehydrogenase (NAD+) activity"/>
    <property type="evidence" value="ECO:0007669"/>
    <property type="project" value="TreeGrafter"/>
</dbReference>
<keyword evidence="3" id="KW-1185">Reference proteome</keyword>
<feature type="domain" description="NAD-dependent epimerase/dehydratase" evidence="1">
    <location>
        <begin position="8"/>
        <end position="201"/>
    </location>
</feature>
<gene>
    <name evidence="2" type="ORF">Aam_047_020</name>
</gene>
<sequence length="313" mass="33013">MSPSPLAAITGGTGFLGLHLVPALAQAGFRLRLLARRDLAHPAFKDIAFESVRGALEDEAALDALVRGADVVIHAAGLTKARGRAAFLRANRDGTEAVAHAARRGAPGARFLLVSSLAARAPRLSNYAFSKAEAEARTLRIFGNAAAQCAIIRPPAIYGPWDRDILPLIRASARALTPVLGNGRAAVIHARDAAGAIAALAGDKFRPGCFTLADDTPEGYEMRALMAAAAQATGGPGQFIHLPKALVLSAGFLAGVVGRPPIFTLGKARELLYPDWSVSPEELLPREIYTPRISLAAGFAETVAWYRQAGWMK</sequence>
<keyword evidence="2" id="KW-0830">Ubiquinone</keyword>
<dbReference type="PANTHER" id="PTHR48079">
    <property type="entry name" value="PROTEIN YEEZ"/>
    <property type="match status" value="1"/>
</dbReference>
<dbReference type="OrthoDB" id="9814124at2"/>
<dbReference type="Gene3D" id="3.40.50.720">
    <property type="entry name" value="NAD(P)-binding Rossmann-like Domain"/>
    <property type="match status" value="1"/>
</dbReference>
<dbReference type="PANTHER" id="PTHR48079:SF6">
    <property type="entry name" value="NAD(P)-BINDING DOMAIN-CONTAINING PROTEIN-RELATED"/>
    <property type="match status" value="1"/>
</dbReference>
<dbReference type="SUPFAM" id="SSF51735">
    <property type="entry name" value="NAD(P)-binding Rossmann-fold domains"/>
    <property type="match status" value="1"/>
</dbReference>
<reference evidence="2 3" key="1">
    <citation type="submission" date="2012-11" db="EMBL/GenBank/DDBJ databases">
        <title>Whole genome sequence of Acidocella aminolytica 101 = DSM 11237.</title>
        <authorList>
            <person name="Azuma Y."/>
            <person name="Higashiura N."/>
            <person name="Hirakawa H."/>
            <person name="Matsushita K."/>
        </authorList>
    </citation>
    <scope>NUCLEOTIDE SEQUENCE [LARGE SCALE GENOMIC DNA]</scope>
    <source>
        <strain evidence="3">101 / DSM 11237</strain>
    </source>
</reference>
<dbReference type="InterPro" id="IPR036291">
    <property type="entry name" value="NAD(P)-bd_dom_sf"/>
</dbReference>
<comment type="caution">
    <text evidence="2">The sequence shown here is derived from an EMBL/GenBank/DDBJ whole genome shotgun (WGS) entry which is preliminary data.</text>
</comment>
<dbReference type="Proteomes" id="UP000032668">
    <property type="component" value="Unassembled WGS sequence"/>
</dbReference>
<accession>A0A0D6PHY1</accession>
<dbReference type="AlphaFoldDB" id="A0A0D6PHY1"/>
<evidence type="ECO:0000259" key="1">
    <source>
        <dbReference type="Pfam" id="PF01370"/>
    </source>
</evidence>
<dbReference type="EMBL" id="BANC01000046">
    <property type="protein sequence ID" value="GAN80439.1"/>
    <property type="molecule type" value="Genomic_DNA"/>
</dbReference>
<evidence type="ECO:0000313" key="3">
    <source>
        <dbReference type="Proteomes" id="UP000032668"/>
    </source>
</evidence>
<dbReference type="Pfam" id="PF01370">
    <property type="entry name" value="Epimerase"/>
    <property type="match status" value="1"/>
</dbReference>
<dbReference type="InterPro" id="IPR051783">
    <property type="entry name" value="NAD(P)-dependent_oxidoreduct"/>
</dbReference>
<evidence type="ECO:0000313" key="2">
    <source>
        <dbReference type="EMBL" id="GAN80439.1"/>
    </source>
</evidence>